<dbReference type="Proteomes" id="UP000033393">
    <property type="component" value="Unassembled WGS sequence"/>
</dbReference>
<gene>
    <name evidence="6" type="ORF">UK23_21735</name>
</gene>
<evidence type="ECO:0000256" key="2">
    <source>
        <dbReference type="ARBA" id="ARBA00007639"/>
    </source>
</evidence>
<evidence type="ECO:0000259" key="5">
    <source>
        <dbReference type="Pfam" id="PF13407"/>
    </source>
</evidence>
<dbReference type="EMBL" id="JYJG01000149">
    <property type="protein sequence ID" value="KJK46978.1"/>
    <property type="molecule type" value="Genomic_DNA"/>
</dbReference>
<protein>
    <submittedName>
        <fullName evidence="6">ABC transporter substrate-binding protein</fullName>
    </submittedName>
</protein>
<feature type="chain" id="PRO_5039603332" evidence="4">
    <location>
        <begin position="20"/>
        <end position="306"/>
    </location>
</feature>
<accession>A0A0F0GZZ2</accession>
<organism evidence="6 7">
    <name type="scientific">Lentzea aerocolonigenes</name>
    <name type="common">Lechevalieria aerocolonigenes</name>
    <name type="synonym">Saccharothrix aerocolonigenes</name>
    <dbReference type="NCBI Taxonomy" id="68170"/>
    <lineage>
        <taxon>Bacteria</taxon>
        <taxon>Bacillati</taxon>
        <taxon>Actinomycetota</taxon>
        <taxon>Actinomycetes</taxon>
        <taxon>Pseudonocardiales</taxon>
        <taxon>Pseudonocardiaceae</taxon>
        <taxon>Lentzea</taxon>
    </lineage>
</organism>
<name>A0A0F0GZZ2_LENAE</name>
<comment type="similarity">
    <text evidence="2">Belongs to the bacterial solute-binding protein 2 family.</text>
</comment>
<dbReference type="RefSeq" id="WP_045313419.1">
    <property type="nucleotide sequence ID" value="NZ_JYJG01000149.1"/>
</dbReference>
<dbReference type="SUPFAM" id="SSF53822">
    <property type="entry name" value="Periplasmic binding protein-like I"/>
    <property type="match status" value="1"/>
</dbReference>
<dbReference type="OrthoDB" id="9808136at2"/>
<evidence type="ECO:0000256" key="3">
    <source>
        <dbReference type="ARBA" id="ARBA00022729"/>
    </source>
</evidence>
<dbReference type="GO" id="GO:0030313">
    <property type="term" value="C:cell envelope"/>
    <property type="evidence" value="ECO:0007669"/>
    <property type="project" value="UniProtKB-SubCell"/>
</dbReference>
<evidence type="ECO:0000313" key="7">
    <source>
        <dbReference type="Proteomes" id="UP000033393"/>
    </source>
</evidence>
<reference evidence="6 7" key="1">
    <citation type="submission" date="2015-02" db="EMBL/GenBank/DDBJ databases">
        <authorList>
            <person name="Ju K.-S."/>
            <person name="Doroghazi J.R."/>
            <person name="Metcalf W."/>
        </authorList>
    </citation>
    <scope>NUCLEOTIDE SEQUENCE [LARGE SCALE GENOMIC DNA]</scope>
    <source>
        <strain evidence="6 7">NRRL B-16140</strain>
    </source>
</reference>
<dbReference type="GO" id="GO:0030246">
    <property type="term" value="F:carbohydrate binding"/>
    <property type="evidence" value="ECO:0007669"/>
    <property type="project" value="UniProtKB-ARBA"/>
</dbReference>
<keyword evidence="7" id="KW-1185">Reference proteome</keyword>
<dbReference type="PROSITE" id="PS51257">
    <property type="entry name" value="PROKAR_LIPOPROTEIN"/>
    <property type="match status" value="1"/>
</dbReference>
<dbReference type="AlphaFoldDB" id="A0A0F0GZZ2"/>
<dbReference type="PANTHER" id="PTHR46847">
    <property type="entry name" value="D-ALLOSE-BINDING PERIPLASMIC PROTEIN-RELATED"/>
    <property type="match status" value="1"/>
</dbReference>
<evidence type="ECO:0000313" key="6">
    <source>
        <dbReference type="EMBL" id="KJK46978.1"/>
    </source>
</evidence>
<dbReference type="Gene3D" id="3.40.50.2300">
    <property type="match status" value="2"/>
</dbReference>
<dbReference type="InterPro" id="IPR025997">
    <property type="entry name" value="SBP_2_dom"/>
</dbReference>
<dbReference type="InterPro" id="IPR028082">
    <property type="entry name" value="Peripla_BP_I"/>
</dbReference>
<evidence type="ECO:0000256" key="1">
    <source>
        <dbReference type="ARBA" id="ARBA00004196"/>
    </source>
</evidence>
<feature type="domain" description="Periplasmic binding protein" evidence="5">
    <location>
        <begin position="34"/>
        <end position="282"/>
    </location>
</feature>
<feature type="signal peptide" evidence="4">
    <location>
        <begin position="1"/>
        <end position="19"/>
    </location>
</feature>
<proteinExistence type="inferred from homology"/>
<comment type="subcellular location">
    <subcellularLocation>
        <location evidence="1">Cell envelope</location>
    </subcellularLocation>
</comment>
<sequence>MKRSGFGTAFLACSALVLAACAGVEEKAGHGIAIGLAVSTLDNPFFVAMKDGVEKAAAELGATVVVVSAGNDAAAQAEQVQALAAQHVRAIIINPVDSEKAKQAADAAHAAHVPLVSVDRSVYGAEVASEVASDNVQGGALAAIELGRATNGNVVHLQGVPGASATTDRGEGFEHGLNSGGLEVAMTRTAQFSRARATEVMTEVLRSGTPIRGVFADNDEMALGAVDALGDRAGRDVHVVGFDGTPEALQAVQDGTMAATVAQQPELLGRRAVEQAVRAARGARAQQVVDVPVRIVTKQNVAGFRK</sequence>
<keyword evidence="3 4" id="KW-0732">Signal</keyword>
<dbReference type="Pfam" id="PF13407">
    <property type="entry name" value="Peripla_BP_4"/>
    <property type="match status" value="1"/>
</dbReference>
<comment type="caution">
    <text evidence="6">The sequence shown here is derived from an EMBL/GenBank/DDBJ whole genome shotgun (WGS) entry which is preliminary data.</text>
</comment>
<dbReference type="PANTHER" id="PTHR46847:SF1">
    <property type="entry name" value="D-ALLOSE-BINDING PERIPLASMIC PROTEIN-RELATED"/>
    <property type="match status" value="1"/>
</dbReference>
<dbReference type="PATRIC" id="fig|68170.10.peg.5417"/>
<evidence type="ECO:0000256" key="4">
    <source>
        <dbReference type="SAM" id="SignalP"/>
    </source>
</evidence>